<name>A0A1N6X2T6_9RHOO</name>
<reference evidence="2" key="1">
    <citation type="submission" date="2017-01" db="EMBL/GenBank/DDBJ databases">
        <authorList>
            <person name="Varghese N."/>
            <person name="Submissions S."/>
        </authorList>
    </citation>
    <scope>NUCLEOTIDE SEQUENCE [LARGE SCALE GENOMIC DNA]</scope>
    <source>
        <strain evidence="2">ATCC 51758</strain>
    </source>
</reference>
<evidence type="ECO:0000313" key="1">
    <source>
        <dbReference type="EMBL" id="SIQ96617.1"/>
    </source>
</evidence>
<proteinExistence type="predicted"/>
<gene>
    <name evidence="1" type="ORF">SAMN05421829_108168</name>
</gene>
<dbReference type="Proteomes" id="UP000186819">
    <property type="component" value="Unassembled WGS sequence"/>
</dbReference>
<accession>A0A1N6X2T6</accession>
<keyword evidence="2" id="KW-1185">Reference proteome</keyword>
<evidence type="ECO:0000313" key="2">
    <source>
        <dbReference type="Proteomes" id="UP000186819"/>
    </source>
</evidence>
<dbReference type="AlphaFoldDB" id="A0A1N6X2T6"/>
<sequence length="139" mass="15308">MPGGSMTITLTAGAIALALDPDLLWDDEFAWAATEQSFTRGLTGKPIIQAALRQAGRPITLRNEDDSSAWMTRADMAQLQAWADTPDLRLTLTLRGTAYLVVFRHHDGGPFEARPLVHYADPVPADWVLATLRFMTVTE</sequence>
<dbReference type="STRING" id="34027.SAMN05421829_108168"/>
<organism evidence="1 2">
    <name type="scientific">Aromatoleum tolulyticum</name>
    <dbReference type="NCBI Taxonomy" id="34027"/>
    <lineage>
        <taxon>Bacteria</taxon>
        <taxon>Pseudomonadati</taxon>
        <taxon>Pseudomonadota</taxon>
        <taxon>Betaproteobacteria</taxon>
        <taxon>Rhodocyclales</taxon>
        <taxon>Rhodocyclaceae</taxon>
        <taxon>Aromatoleum</taxon>
    </lineage>
</organism>
<dbReference type="EMBL" id="FTMD01000008">
    <property type="protein sequence ID" value="SIQ96617.1"/>
    <property type="molecule type" value="Genomic_DNA"/>
</dbReference>
<protein>
    <submittedName>
        <fullName evidence="1">Uncharacterized protein</fullName>
    </submittedName>
</protein>